<dbReference type="InterPro" id="IPR023198">
    <property type="entry name" value="PGP-like_dom2"/>
</dbReference>
<sequence>MPRMSGFEQLFAGKLPKLIMFDLDGTLVDSVPDLAVAVDTMLAELGRPIAGLESVRAWVGNGAPVLVRRALANHLDHSGVDDELAEQGLEIFMRAYAQKNEFTVVYPGVRETLKWLQKMGVEMALITNKPERFVAPLLDEMKLGRFFRWIIGGDTMPQKKPDPAALFFVMKMAGVPASQALFVGDSRSDVQAAKAAGVACVALSYGYNHGRPIAEENPAMVIDDLRRLIPGCLDMDAEILLPDIKRPSSRESIVVVTRKLWMKVIKALARWRWRA</sequence>
<dbReference type="Pfam" id="PF13419">
    <property type="entry name" value="HAD_2"/>
    <property type="match status" value="1"/>
</dbReference>
<keyword evidence="9 10" id="KW-0119">Carbohydrate metabolism</keyword>
<evidence type="ECO:0000313" key="12">
    <source>
        <dbReference type="Proteomes" id="UP000050381"/>
    </source>
</evidence>
<comment type="pathway">
    <text evidence="3 10">Organic acid metabolism; glycolate biosynthesis; glycolate from 2-phosphoglycolate: step 1/1.</text>
</comment>
<evidence type="ECO:0000256" key="4">
    <source>
        <dbReference type="ARBA" id="ARBA00006171"/>
    </source>
</evidence>
<dbReference type="SFLD" id="SFLDS00003">
    <property type="entry name" value="Haloacid_Dehalogenase"/>
    <property type="match status" value="1"/>
</dbReference>
<dbReference type="HAMAP" id="MF_00495">
    <property type="entry name" value="GPH_hydrolase_bact"/>
    <property type="match status" value="1"/>
</dbReference>
<dbReference type="InterPro" id="IPR041492">
    <property type="entry name" value="HAD_2"/>
</dbReference>
<dbReference type="NCBIfam" id="NF009695">
    <property type="entry name" value="PRK13222.1-2"/>
    <property type="match status" value="1"/>
</dbReference>
<evidence type="ECO:0000256" key="6">
    <source>
        <dbReference type="ARBA" id="ARBA00022723"/>
    </source>
</evidence>
<dbReference type="GO" id="GO:0005829">
    <property type="term" value="C:cytosol"/>
    <property type="evidence" value="ECO:0007669"/>
    <property type="project" value="TreeGrafter"/>
</dbReference>
<comment type="function">
    <text evidence="10">Specifically catalyzes the dephosphorylation of 2-phosphoglycolate. Is involved in the dissimilation of the intracellular 2-phosphoglycolate formed during the DNA repair of 3'-phosphoglycolate ends, a major class of DNA lesions induced by oxidative stress.</text>
</comment>
<evidence type="ECO:0000256" key="3">
    <source>
        <dbReference type="ARBA" id="ARBA00004818"/>
    </source>
</evidence>
<keyword evidence="6 10" id="KW-0479">Metal-binding</keyword>
<evidence type="ECO:0000256" key="5">
    <source>
        <dbReference type="ARBA" id="ARBA00013078"/>
    </source>
</evidence>
<dbReference type="SFLD" id="SFLDG01129">
    <property type="entry name" value="C1.5:_HAD__Beta-PGM__Phosphata"/>
    <property type="match status" value="1"/>
</dbReference>
<dbReference type="SFLD" id="SFLDG01135">
    <property type="entry name" value="C1.5.6:_HAD__Beta-PGM__Phospha"/>
    <property type="match status" value="1"/>
</dbReference>
<dbReference type="FunFam" id="3.40.50.1000:FF:000022">
    <property type="entry name" value="Phosphoglycolate phosphatase"/>
    <property type="match status" value="1"/>
</dbReference>
<proteinExistence type="inferred from homology"/>
<dbReference type="InterPro" id="IPR036412">
    <property type="entry name" value="HAD-like_sf"/>
</dbReference>
<evidence type="ECO:0000256" key="1">
    <source>
        <dbReference type="ARBA" id="ARBA00000830"/>
    </source>
</evidence>
<dbReference type="AlphaFoldDB" id="A0A0P9MLA3"/>
<evidence type="ECO:0000256" key="2">
    <source>
        <dbReference type="ARBA" id="ARBA00001946"/>
    </source>
</evidence>
<dbReference type="SUPFAM" id="SSF56784">
    <property type="entry name" value="HAD-like"/>
    <property type="match status" value="1"/>
</dbReference>
<protein>
    <recommendedName>
        <fullName evidence="5 10">Phosphoglycolate phosphatase</fullName>
        <shortName evidence="10">PGP</shortName>
        <shortName evidence="10">PGPase</shortName>
        <ecNumber evidence="5 10">3.1.3.18</ecNumber>
    </recommendedName>
</protein>
<dbReference type="NCBIfam" id="NF009698">
    <property type="entry name" value="PRK13223.1"/>
    <property type="match status" value="1"/>
</dbReference>
<comment type="cofactor">
    <cofactor evidence="2 10">
        <name>Mg(2+)</name>
        <dbReference type="ChEBI" id="CHEBI:18420"/>
    </cofactor>
</comment>
<organism evidence="11 12">
    <name type="scientific">Pseudomonas syringae pv. castaneae</name>
    <dbReference type="NCBI Taxonomy" id="264450"/>
    <lineage>
        <taxon>Bacteria</taxon>
        <taxon>Pseudomonadati</taxon>
        <taxon>Pseudomonadota</taxon>
        <taxon>Gammaproteobacteria</taxon>
        <taxon>Pseudomonadales</taxon>
        <taxon>Pseudomonadaceae</taxon>
        <taxon>Pseudomonas</taxon>
        <taxon>Pseudomonas syringae</taxon>
    </lineage>
</organism>
<comment type="caution">
    <text evidence="11">The sequence shown here is derived from an EMBL/GenBank/DDBJ whole genome shotgun (WGS) entry which is preliminary data.</text>
</comment>
<evidence type="ECO:0000256" key="10">
    <source>
        <dbReference type="HAMAP-Rule" id="MF_00495"/>
    </source>
</evidence>
<dbReference type="Proteomes" id="UP000050381">
    <property type="component" value="Unassembled WGS sequence"/>
</dbReference>
<dbReference type="GO" id="GO:0005975">
    <property type="term" value="P:carbohydrate metabolic process"/>
    <property type="evidence" value="ECO:0007669"/>
    <property type="project" value="InterPro"/>
</dbReference>
<feature type="binding site" evidence="10">
    <location>
        <position position="24"/>
    </location>
    <ligand>
        <name>Mg(2+)</name>
        <dbReference type="ChEBI" id="CHEBI:18420"/>
    </ligand>
</feature>
<feature type="binding site" evidence="10">
    <location>
        <position position="22"/>
    </location>
    <ligand>
        <name>Mg(2+)</name>
        <dbReference type="ChEBI" id="CHEBI:18420"/>
    </ligand>
</feature>
<dbReference type="InterPro" id="IPR006439">
    <property type="entry name" value="HAD-SF_hydro_IA"/>
</dbReference>
<evidence type="ECO:0000256" key="8">
    <source>
        <dbReference type="ARBA" id="ARBA00022842"/>
    </source>
</evidence>
<gene>
    <name evidence="11" type="ORF">ALO79_06023</name>
</gene>
<comment type="similarity">
    <text evidence="4 10">Belongs to the HAD-like hydrolase superfamily. CbbY/CbbZ/Gph/YieH family.</text>
</comment>
<evidence type="ECO:0000256" key="9">
    <source>
        <dbReference type="ARBA" id="ARBA00023277"/>
    </source>
</evidence>
<dbReference type="GO" id="GO:0006281">
    <property type="term" value="P:DNA repair"/>
    <property type="evidence" value="ECO:0007669"/>
    <property type="project" value="TreeGrafter"/>
</dbReference>
<dbReference type="Gene3D" id="3.40.50.1000">
    <property type="entry name" value="HAD superfamily/HAD-like"/>
    <property type="match status" value="1"/>
</dbReference>
<dbReference type="NCBIfam" id="TIGR01449">
    <property type="entry name" value="PGP_bact"/>
    <property type="match status" value="1"/>
</dbReference>
<comment type="catalytic activity">
    <reaction evidence="1 10">
        <text>2-phosphoglycolate + H2O = glycolate + phosphate</text>
        <dbReference type="Rhea" id="RHEA:14369"/>
        <dbReference type="ChEBI" id="CHEBI:15377"/>
        <dbReference type="ChEBI" id="CHEBI:29805"/>
        <dbReference type="ChEBI" id="CHEBI:43474"/>
        <dbReference type="ChEBI" id="CHEBI:58033"/>
        <dbReference type="EC" id="3.1.3.18"/>
    </reaction>
</comment>
<reference evidence="11 12" key="1">
    <citation type="submission" date="2015-09" db="EMBL/GenBank/DDBJ databases">
        <title>Genome announcement of multiple Pseudomonas syringae strains.</title>
        <authorList>
            <person name="Thakur S."/>
            <person name="Wang P.W."/>
            <person name="Gong Y."/>
            <person name="Weir B.S."/>
            <person name="Guttman D.S."/>
        </authorList>
    </citation>
    <scope>NUCLEOTIDE SEQUENCE [LARGE SCALE GENOMIC DNA]</scope>
    <source>
        <strain evidence="11 12">ICMP9419</strain>
    </source>
</reference>
<dbReference type="InterPro" id="IPR023214">
    <property type="entry name" value="HAD_sf"/>
</dbReference>
<dbReference type="CDD" id="cd16417">
    <property type="entry name" value="HAD_PGPase"/>
    <property type="match status" value="1"/>
</dbReference>
<dbReference type="GO" id="GO:0046295">
    <property type="term" value="P:glycolate biosynthetic process"/>
    <property type="evidence" value="ECO:0007669"/>
    <property type="project" value="UniProtKB-UniRule"/>
</dbReference>
<dbReference type="PATRIC" id="fig|264450.4.peg.3032"/>
<name>A0A0P9MLA3_PSESX</name>
<dbReference type="PANTHER" id="PTHR43434">
    <property type="entry name" value="PHOSPHOGLYCOLATE PHOSPHATASE"/>
    <property type="match status" value="1"/>
</dbReference>
<evidence type="ECO:0000313" key="11">
    <source>
        <dbReference type="EMBL" id="KPW92757.1"/>
    </source>
</evidence>
<dbReference type="InterPro" id="IPR037512">
    <property type="entry name" value="PGPase_prok"/>
</dbReference>
<dbReference type="GO" id="GO:0008967">
    <property type="term" value="F:phosphoglycolate phosphatase activity"/>
    <property type="evidence" value="ECO:0007669"/>
    <property type="project" value="UniProtKB-UniRule"/>
</dbReference>
<dbReference type="EC" id="3.1.3.18" evidence="5 10"/>
<keyword evidence="7 10" id="KW-0378">Hydrolase</keyword>
<feature type="binding site" evidence="10">
    <location>
        <position position="185"/>
    </location>
    <ligand>
        <name>Mg(2+)</name>
        <dbReference type="ChEBI" id="CHEBI:18420"/>
    </ligand>
</feature>
<dbReference type="EMBL" id="LJQD01000384">
    <property type="protein sequence ID" value="KPW92757.1"/>
    <property type="molecule type" value="Genomic_DNA"/>
</dbReference>
<evidence type="ECO:0000256" key="7">
    <source>
        <dbReference type="ARBA" id="ARBA00022801"/>
    </source>
</evidence>
<feature type="active site" description="Nucleophile" evidence="10">
    <location>
        <position position="22"/>
    </location>
</feature>
<accession>A0A0P9MLA3</accession>
<dbReference type="PANTHER" id="PTHR43434:SF1">
    <property type="entry name" value="PHOSPHOGLYCOLATE PHOSPHATASE"/>
    <property type="match status" value="1"/>
</dbReference>
<dbReference type="InterPro" id="IPR050155">
    <property type="entry name" value="HAD-like_hydrolase_sf"/>
</dbReference>
<dbReference type="Gene3D" id="1.10.150.240">
    <property type="entry name" value="Putative phosphatase, domain 2"/>
    <property type="match status" value="1"/>
</dbReference>
<dbReference type="NCBIfam" id="TIGR01549">
    <property type="entry name" value="HAD-SF-IA-v1"/>
    <property type="match status" value="1"/>
</dbReference>
<dbReference type="NCBIfam" id="TIGR01509">
    <property type="entry name" value="HAD-SF-IA-v3"/>
    <property type="match status" value="1"/>
</dbReference>
<dbReference type="PRINTS" id="PR00413">
    <property type="entry name" value="HADHALOGNASE"/>
</dbReference>
<dbReference type="GO" id="GO:0046872">
    <property type="term" value="F:metal ion binding"/>
    <property type="evidence" value="ECO:0007669"/>
    <property type="project" value="UniProtKB-KW"/>
</dbReference>
<keyword evidence="8 10" id="KW-0460">Magnesium</keyword>
<dbReference type="UniPathway" id="UPA00865">
    <property type="reaction ID" value="UER00834"/>
</dbReference>